<dbReference type="PROSITE" id="PS00211">
    <property type="entry name" value="ABC_TRANSPORTER_1"/>
    <property type="match status" value="1"/>
</dbReference>
<dbReference type="InterPro" id="IPR017871">
    <property type="entry name" value="ABC_transporter-like_CS"/>
</dbReference>
<evidence type="ECO:0000256" key="4">
    <source>
        <dbReference type="ARBA" id="ARBA00022840"/>
    </source>
</evidence>
<gene>
    <name evidence="6" type="ORF">SAMN04487935_1027</name>
</gene>
<evidence type="ECO:0000313" key="7">
    <source>
        <dbReference type="Proteomes" id="UP000199580"/>
    </source>
</evidence>
<evidence type="ECO:0000259" key="5">
    <source>
        <dbReference type="PROSITE" id="PS50893"/>
    </source>
</evidence>
<dbReference type="Proteomes" id="UP000199580">
    <property type="component" value="Unassembled WGS sequence"/>
</dbReference>
<dbReference type="SMART" id="SM00382">
    <property type="entry name" value="AAA"/>
    <property type="match status" value="1"/>
</dbReference>
<dbReference type="SUPFAM" id="SSF52540">
    <property type="entry name" value="P-loop containing nucleoside triphosphate hydrolases"/>
    <property type="match status" value="1"/>
</dbReference>
<comment type="similarity">
    <text evidence="1">Belongs to the ABC transporter superfamily.</text>
</comment>
<dbReference type="EMBL" id="FNEZ01000002">
    <property type="protein sequence ID" value="SDJ56636.1"/>
    <property type="molecule type" value="Genomic_DNA"/>
</dbReference>
<organism evidence="6 7">
    <name type="scientific">Flavobacterium noncentrifugens</name>
    <dbReference type="NCBI Taxonomy" id="1128970"/>
    <lineage>
        <taxon>Bacteria</taxon>
        <taxon>Pseudomonadati</taxon>
        <taxon>Bacteroidota</taxon>
        <taxon>Flavobacteriia</taxon>
        <taxon>Flavobacteriales</taxon>
        <taxon>Flavobacteriaceae</taxon>
        <taxon>Flavobacterium</taxon>
    </lineage>
</organism>
<keyword evidence="3" id="KW-0547">Nucleotide-binding</keyword>
<dbReference type="PROSITE" id="PS50893">
    <property type="entry name" value="ABC_TRANSPORTER_2"/>
    <property type="match status" value="1"/>
</dbReference>
<keyword evidence="7" id="KW-1185">Reference proteome</keyword>
<dbReference type="PANTHER" id="PTHR43117:SF4">
    <property type="entry name" value="OSMOPROTECTANT IMPORT ATP-BINDING PROTEIN OSMV"/>
    <property type="match status" value="1"/>
</dbReference>
<evidence type="ECO:0000256" key="2">
    <source>
        <dbReference type="ARBA" id="ARBA00022448"/>
    </source>
</evidence>
<protein>
    <submittedName>
        <fullName evidence="6">Osmoprotectant transport system ATP-binding protein</fullName>
    </submittedName>
</protein>
<dbReference type="FunFam" id="3.40.50.300:FF:000425">
    <property type="entry name" value="Probable ABC transporter, ATP-binding subunit"/>
    <property type="match status" value="1"/>
</dbReference>
<evidence type="ECO:0000313" key="6">
    <source>
        <dbReference type="EMBL" id="SDJ56636.1"/>
    </source>
</evidence>
<dbReference type="GO" id="GO:0015697">
    <property type="term" value="P:quaternary ammonium group transport"/>
    <property type="evidence" value="ECO:0007669"/>
    <property type="project" value="UniProtKB-ARBA"/>
</dbReference>
<dbReference type="Gene3D" id="3.40.50.300">
    <property type="entry name" value="P-loop containing nucleotide triphosphate hydrolases"/>
    <property type="match status" value="1"/>
</dbReference>
<dbReference type="GO" id="GO:0005524">
    <property type="term" value="F:ATP binding"/>
    <property type="evidence" value="ECO:0007669"/>
    <property type="project" value="UniProtKB-KW"/>
</dbReference>
<evidence type="ECO:0000256" key="3">
    <source>
        <dbReference type="ARBA" id="ARBA00022741"/>
    </source>
</evidence>
<dbReference type="InterPro" id="IPR003439">
    <property type="entry name" value="ABC_transporter-like_ATP-bd"/>
</dbReference>
<dbReference type="STRING" id="1128970.SAMN04487935_1027"/>
<dbReference type="OrthoDB" id="9782239at2"/>
<dbReference type="InterPro" id="IPR027417">
    <property type="entry name" value="P-loop_NTPase"/>
</dbReference>
<feature type="domain" description="ABC transporter" evidence="5">
    <location>
        <begin position="2"/>
        <end position="235"/>
    </location>
</feature>
<evidence type="ECO:0000256" key="1">
    <source>
        <dbReference type="ARBA" id="ARBA00005417"/>
    </source>
</evidence>
<dbReference type="Pfam" id="PF00005">
    <property type="entry name" value="ABC_tran"/>
    <property type="match status" value="1"/>
</dbReference>
<reference evidence="6 7" key="1">
    <citation type="submission" date="2016-10" db="EMBL/GenBank/DDBJ databases">
        <authorList>
            <person name="de Groot N.N."/>
        </authorList>
    </citation>
    <scope>NUCLEOTIDE SEQUENCE [LARGE SCALE GENOMIC DNA]</scope>
    <source>
        <strain evidence="6 7">CGMCC 1.10076</strain>
    </source>
</reference>
<name>A0A1G8URZ5_9FLAO</name>
<sequence length="324" mass="36399">MIEVSNVSKSFGKNAAVDNISFTVKKGEKLILLGVSGCGKTTTLKMLNKLIDVSSGTISIDGTDIQDQPAEKLRRNMGYVLQRNSLFPHFTVLENIAVVPNLLYWEKSRIDERAKVLLEKFHLPQERLLAYPKELSGGEAQRVNLARALAADPPILLMDEPFSALDTITRKAMRNEFVELGEFKEKTIVMVTHDVQEAFEIGDRICLMDGGKIIQIGTPKQLLFAPINDFVRDFLSNSYLQLLLTVTRCCDIWKFLDDNQQAANENDKAFSAEISVAAALERFKDKNDTDQKIRMRCLDSVKMLSVSDLLQGFANYKAKTDART</sequence>
<keyword evidence="4 6" id="KW-0067">ATP-binding</keyword>
<dbReference type="PANTHER" id="PTHR43117">
    <property type="entry name" value="OSMOPROTECTANT IMPORT ATP-BINDING PROTEIN OSMV"/>
    <property type="match status" value="1"/>
</dbReference>
<dbReference type="GO" id="GO:0016887">
    <property type="term" value="F:ATP hydrolysis activity"/>
    <property type="evidence" value="ECO:0007669"/>
    <property type="project" value="InterPro"/>
</dbReference>
<dbReference type="AlphaFoldDB" id="A0A1G8URZ5"/>
<accession>A0A1G8URZ5</accession>
<keyword evidence="2" id="KW-0813">Transport</keyword>
<dbReference type="RefSeq" id="WP_091392519.1">
    <property type="nucleotide sequence ID" value="NZ_BKAI01000018.1"/>
</dbReference>
<dbReference type="InterPro" id="IPR003593">
    <property type="entry name" value="AAA+_ATPase"/>
</dbReference>
<proteinExistence type="inferred from homology"/>